<evidence type="ECO:0000256" key="1">
    <source>
        <dbReference type="SAM" id="Phobius"/>
    </source>
</evidence>
<dbReference type="Proteomes" id="UP000261739">
    <property type="component" value="Unassembled WGS sequence"/>
</dbReference>
<dbReference type="PROSITE" id="PS00430">
    <property type="entry name" value="TONB_DEPENDENT_REC_1"/>
    <property type="match status" value="1"/>
</dbReference>
<proteinExistence type="predicted"/>
<dbReference type="CDD" id="cd06259">
    <property type="entry name" value="YdcF-like"/>
    <property type="match status" value="1"/>
</dbReference>
<dbReference type="PANTHER" id="PTHR30336">
    <property type="entry name" value="INNER MEMBRANE PROTEIN, PROBABLE PERMEASE"/>
    <property type="match status" value="1"/>
</dbReference>
<feature type="transmembrane region" description="Helical" evidence="1">
    <location>
        <begin position="18"/>
        <end position="42"/>
    </location>
</feature>
<keyword evidence="1" id="KW-0472">Membrane</keyword>
<reference evidence="3 4" key="1">
    <citation type="journal article" date="2018" name="Nat. Biotechnol.">
        <title>A standardized bacterial taxonomy based on genome phylogeny substantially revises the tree of life.</title>
        <authorList>
            <person name="Parks D.H."/>
            <person name="Chuvochina M."/>
            <person name="Waite D.W."/>
            <person name="Rinke C."/>
            <person name="Skarshewski A."/>
            <person name="Chaumeil P.A."/>
            <person name="Hugenholtz P."/>
        </authorList>
    </citation>
    <scope>NUCLEOTIDE SEQUENCE [LARGE SCALE GENOMIC DNA]</scope>
    <source>
        <strain evidence="3">UBA11247</strain>
    </source>
</reference>
<organism evidence="3 4">
    <name type="scientific">Corynebacterium nuruki</name>
    <dbReference type="NCBI Taxonomy" id="1032851"/>
    <lineage>
        <taxon>Bacteria</taxon>
        <taxon>Bacillati</taxon>
        <taxon>Actinomycetota</taxon>
        <taxon>Actinomycetes</taxon>
        <taxon>Mycobacteriales</taxon>
        <taxon>Corynebacteriaceae</taxon>
        <taxon>Corynebacterium</taxon>
    </lineage>
</organism>
<gene>
    <name evidence="3" type="ORF">DIW82_05370</name>
</gene>
<dbReference type="AlphaFoldDB" id="A0A3D4SYY6"/>
<dbReference type="InterPro" id="IPR010916">
    <property type="entry name" value="TonB_box_CS"/>
</dbReference>
<keyword evidence="1" id="KW-0812">Transmembrane</keyword>
<dbReference type="GO" id="GO:0005886">
    <property type="term" value="C:plasma membrane"/>
    <property type="evidence" value="ECO:0007669"/>
    <property type="project" value="TreeGrafter"/>
</dbReference>
<dbReference type="Pfam" id="PF02698">
    <property type="entry name" value="DUF218"/>
    <property type="match status" value="1"/>
</dbReference>
<dbReference type="PANTHER" id="PTHR30336:SF20">
    <property type="entry name" value="DUF218 DOMAIN-CONTAINING PROTEIN"/>
    <property type="match status" value="1"/>
</dbReference>
<dbReference type="InterPro" id="IPR003848">
    <property type="entry name" value="DUF218"/>
</dbReference>
<dbReference type="STRING" id="863239.GCA_000213935_00416"/>
<dbReference type="EMBL" id="DQID01000146">
    <property type="protein sequence ID" value="HCT14227.1"/>
    <property type="molecule type" value="Genomic_DNA"/>
</dbReference>
<evidence type="ECO:0000259" key="2">
    <source>
        <dbReference type="Pfam" id="PF02698"/>
    </source>
</evidence>
<dbReference type="RefSeq" id="WP_273051423.1">
    <property type="nucleotide sequence ID" value="NZ_DAITTW010000124.1"/>
</dbReference>
<keyword evidence="1" id="KW-1133">Transmembrane helix</keyword>
<evidence type="ECO:0000313" key="3">
    <source>
        <dbReference type="EMBL" id="HCT14227.1"/>
    </source>
</evidence>
<dbReference type="InterPro" id="IPR051599">
    <property type="entry name" value="Cell_Envelope_Assoc"/>
</dbReference>
<protein>
    <recommendedName>
        <fullName evidence="2">DUF218 domain-containing protein</fullName>
    </recommendedName>
</protein>
<name>A0A3D4SYY6_9CORY</name>
<evidence type="ECO:0000313" key="4">
    <source>
        <dbReference type="Proteomes" id="UP000261739"/>
    </source>
</evidence>
<sequence>MAALKSLGRGVGTTVRGLIYAIVGTVVIALVIGIATAAHVWAYARQDDRSTADTILVLGAAQYNGTPSQWFEARLDHARDLYDAGVAPRIVTVGGKQEGDAYTEAQAGGMYLADRGVPQQDITEITEGADTLESAEAFGRRADDEGWGSVVVVTDPSHSLRATDMVRDQGISAHGSPTRQGPAVSGRQEQVDSILHETGGLLYYKATHRGGGDYSFDDSTAAKLVGRDRD</sequence>
<accession>A0A3D4SYY6</accession>
<comment type="caution">
    <text evidence="3">The sequence shown here is derived from an EMBL/GenBank/DDBJ whole genome shotgun (WGS) entry which is preliminary data.</text>
</comment>
<feature type="domain" description="DUF218" evidence="2">
    <location>
        <begin position="53"/>
        <end position="199"/>
    </location>
</feature>